<dbReference type="HOGENOM" id="CLU_009665_8_1_5"/>
<accession>S9R1U7</accession>
<dbReference type="EMBL" id="AOLV01000005">
    <property type="protein sequence ID" value="EPX87606.1"/>
    <property type="molecule type" value="Genomic_DNA"/>
</dbReference>
<evidence type="ECO:0000256" key="1">
    <source>
        <dbReference type="ARBA" id="ARBA00001974"/>
    </source>
</evidence>
<dbReference type="GO" id="GO:0006744">
    <property type="term" value="P:ubiquinone biosynthetic process"/>
    <property type="evidence" value="ECO:0007669"/>
    <property type="project" value="UniProtKB-UniPathway"/>
</dbReference>
<gene>
    <name evidence="9" type="ORF">ruthe_00311</name>
</gene>
<dbReference type="NCBIfam" id="TIGR01988">
    <property type="entry name" value="Ubi-OHases"/>
    <property type="match status" value="1"/>
</dbReference>
<dbReference type="Pfam" id="PF01494">
    <property type="entry name" value="FAD_binding_3"/>
    <property type="match status" value="1"/>
</dbReference>
<evidence type="ECO:0000256" key="6">
    <source>
        <dbReference type="ARBA" id="ARBA00023002"/>
    </source>
</evidence>
<dbReference type="PANTHER" id="PTHR43876">
    <property type="entry name" value="UBIQUINONE BIOSYNTHESIS MONOOXYGENASE COQ6, MITOCHONDRIAL"/>
    <property type="match status" value="1"/>
</dbReference>
<dbReference type="STRING" id="1123069.ruthe_00311"/>
<keyword evidence="5" id="KW-0274">FAD</keyword>
<evidence type="ECO:0000256" key="5">
    <source>
        <dbReference type="ARBA" id="ARBA00022827"/>
    </source>
</evidence>
<reference evidence="9 10" key="1">
    <citation type="journal article" date="2013" name="Stand. Genomic Sci.">
        <title>Genome sequence of the reddish-pigmented Rubellimicrobium thermophilum type strain (DSM 16684(T)), a member of the Roseobacter clade.</title>
        <authorList>
            <person name="Fiebig A."/>
            <person name="Riedel T."/>
            <person name="Gronow S."/>
            <person name="Petersen J."/>
            <person name="Klenk H.P."/>
            <person name="Goker M."/>
        </authorList>
    </citation>
    <scope>NUCLEOTIDE SEQUENCE [LARGE SCALE GENOMIC DNA]</scope>
    <source>
        <strain evidence="9 10">DSM 16684</strain>
    </source>
</reference>
<comment type="pathway">
    <text evidence="2">Cofactor biosynthesis; ubiquinone biosynthesis.</text>
</comment>
<evidence type="ECO:0000256" key="7">
    <source>
        <dbReference type="ARBA" id="ARBA00023033"/>
    </source>
</evidence>
<evidence type="ECO:0000313" key="9">
    <source>
        <dbReference type="EMBL" id="EPX87606.1"/>
    </source>
</evidence>
<keyword evidence="10" id="KW-1185">Reference proteome</keyword>
<evidence type="ECO:0000259" key="8">
    <source>
        <dbReference type="Pfam" id="PF01494"/>
    </source>
</evidence>
<comment type="cofactor">
    <cofactor evidence="1">
        <name>FAD</name>
        <dbReference type="ChEBI" id="CHEBI:57692"/>
    </cofactor>
</comment>
<organism evidence="9 10">
    <name type="scientific">Rubellimicrobium thermophilum DSM 16684</name>
    <dbReference type="NCBI Taxonomy" id="1123069"/>
    <lineage>
        <taxon>Bacteria</taxon>
        <taxon>Pseudomonadati</taxon>
        <taxon>Pseudomonadota</taxon>
        <taxon>Alphaproteobacteria</taxon>
        <taxon>Rhodobacterales</taxon>
        <taxon>Roseobacteraceae</taxon>
        <taxon>Rubellimicrobium</taxon>
    </lineage>
</organism>
<dbReference type="Proteomes" id="UP000015346">
    <property type="component" value="Unassembled WGS sequence"/>
</dbReference>
<dbReference type="InterPro" id="IPR002938">
    <property type="entry name" value="FAD-bd"/>
</dbReference>
<dbReference type="UniPathway" id="UPA00232"/>
<evidence type="ECO:0000256" key="2">
    <source>
        <dbReference type="ARBA" id="ARBA00004749"/>
    </source>
</evidence>
<comment type="similarity">
    <text evidence="3">Belongs to the UbiH/COQ6 family.</text>
</comment>
<dbReference type="GO" id="GO:0016705">
    <property type="term" value="F:oxidoreductase activity, acting on paired donors, with incorporation or reduction of molecular oxygen"/>
    <property type="evidence" value="ECO:0007669"/>
    <property type="project" value="InterPro"/>
</dbReference>
<comment type="caution">
    <text evidence="9">The sequence shown here is derived from an EMBL/GenBank/DDBJ whole genome shotgun (WGS) entry which is preliminary data.</text>
</comment>
<dbReference type="PANTHER" id="PTHR43876:SF7">
    <property type="entry name" value="UBIQUINONE BIOSYNTHESIS MONOOXYGENASE COQ6, MITOCHONDRIAL"/>
    <property type="match status" value="1"/>
</dbReference>
<dbReference type="Gene3D" id="3.50.50.60">
    <property type="entry name" value="FAD/NAD(P)-binding domain"/>
    <property type="match status" value="2"/>
</dbReference>
<dbReference type="PATRIC" id="fig|1123069.3.peg.274"/>
<protein>
    <submittedName>
        <fullName evidence="9">Ubiquinone biosynthesis hydroxylase, UbiH/UbiF/VisC/COQ6 family</fullName>
        <ecNumber evidence="9">1.14.13.-</ecNumber>
    </submittedName>
</protein>
<evidence type="ECO:0000256" key="3">
    <source>
        <dbReference type="ARBA" id="ARBA00005349"/>
    </source>
</evidence>
<evidence type="ECO:0000256" key="4">
    <source>
        <dbReference type="ARBA" id="ARBA00022630"/>
    </source>
</evidence>
<dbReference type="PRINTS" id="PR00420">
    <property type="entry name" value="RNGMNOXGNASE"/>
</dbReference>
<dbReference type="GO" id="GO:0071949">
    <property type="term" value="F:FAD binding"/>
    <property type="evidence" value="ECO:0007669"/>
    <property type="project" value="InterPro"/>
</dbReference>
<keyword evidence="4" id="KW-0285">Flavoprotein</keyword>
<dbReference type="EC" id="1.14.13.-" evidence="9"/>
<evidence type="ECO:0000313" key="10">
    <source>
        <dbReference type="Proteomes" id="UP000015346"/>
    </source>
</evidence>
<dbReference type="InterPro" id="IPR051205">
    <property type="entry name" value="UbiH/COQ6_monooxygenase"/>
</dbReference>
<dbReference type="SUPFAM" id="SSF51905">
    <property type="entry name" value="FAD/NAD(P)-binding domain"/>
    <property type="match status" value="1"/>
</dbReference>
<proteinExistence type="inferred from homology"/>
<keyword evidence="9" id="KW-0830">Ubiquinone</keyword>
<dbReference type="AlphaFoldDB" id="S9R1U7"/>
<keyword evidence="7" id="KW-0503">Monooxygenase</keyword>
<dbReference type="InterPro" id="IPR010971">
    <property type="entry name" value="UbiH/COQ6"/>
</dbReference>
<keyword evidence="6 9" id="KW-0560">Oxidoreductase</keyword>
<dbReference type="GO" id="GO:0004497">
    <property type="term" value="F:monooxygenase activity"/>
    <property type="evidence" value="ECO:0007669"/>
    <property type="project" value="UniProtKB-KW"/>
</dbReference>
<sequence length="314" mass="33141">MAGARPDAPVRRDFLAADAGQDSFGWNIPNRAMKHALAARLAAMPEVELRRGTAFRSRLADLDAVEVGLSDGSRVSARLLIGADGRDSAVRAACGIGTRNWRSGQKALVFAVTHDAPHEGVSTEIHASGGPFTLVPLPDHEGRPCSAVVWMTEGREAARLLDLPPDAFAEAVNARSAGVMGPLVPVGPRQLWPVLTRIADRLTARRTALMAEAAHVVPPIGAQGLNMSLADLGALMDLARSRPEAIGSEGWLAAYARRREGDIRLRAAGIALLNRASMAGALPLVALRGLGLRALHGVRPVRHGLMRLGLRAGG</sequence>
<name>S9R1U7_9RHOB</name>
<feature type="domain" description="FAD-binding" evidence="8">
    <location>
        <begin position="28"/>
        <end position="236"/>
    </location>
</feature>
<dbReference type="InterPro" id="IPR036188">
    <property type="entry name" value="FAD/NAD-bd_sf"/>
</dbReference>